<name>A0AAD4KMN0_9EURO</name>
<gene>
    <name evidence="1" type="ORF">BGW36DRAFT_197798</name>
</gene>
<dbReference type="GeneID" id="70240135"/>
<evidence type="ECO:0000313" key="1">
    <source>
        <dbReference type="EMBL" id="KAH8695122.1"/>
    </source>
</evidence>
<dbReference type="EMBL" id="JAJTJA010000008">
    <property type="protein sequence ID" value="KAH8695122.1"/>
    <property type="molecule type" value="Genomic_DNA"/>
</dbReference>
<keyword evidence="2" id="KW-1185">Reference proteome</keyword>
<dbReference type="RefSeq" id="XP_046070264.1">
    <property type="nucleotide sequence ID" value="XM_046209848.1"/>
</dbReference>
<accession>A0AAD4KMN0</accession>
<proteinExistence type="predicted"/>
<sequence length="108" mass="12624">MSYFRIASSTSAQRGWTMSWLAVEMGIPIRPFLANVIAKQFYDTFRILHRLCMNPSDRGAREMLTDKRFFHCRIYSAARSAKCPSYWGVYCSWAKCLRILAHVLFCEL</sequence>
<organism evidence="1 2">
    <name type="scientific">Talaromyces proteolyticus</name>
    <dbReference type="NCBI Taxonomy" id="1131652"/>
    <lineage>
        <taxon>Eukaryota</taxon>
        <taxon>Fungi</taxon>
        <taxon>Dikarya</taxon>
        <taxon>Ascomycota</taxon>
        <taxon>Pezizomycotina</taxon>
        <taxon>Eurotiomycetes</taxon>
        <taxon>Eurotiomycetidae</taxon>
        <taxon>Eurotiales</taxon>
        <taxon>Trichocomaceae</taxon>
        <taxon>Talaromyces</taxon>
        <taxon>Talaromyces sect. Bacilispori</taxon>
    </lineage>
</organism>
<dbReference type="AlphaFoldDB" id="A0AAD4KMN0"/>
<evidence type="ECO:0000313" key="2">
    <source>
        <dbReference type="Proteomes" id="UP001201262"/>
    </source>
</evidence>
<protein>
    <submittedName>
        <fullName evidence="1">Uncharacterized protein</fullName>
    </submittedName>
</protein>
<comment type="caution">
    <text evidence="1">The sequence shown here is derived from an EMBL/GenBank/DDBJ whole genome shotgun (WGS) entry which is preliminary data.</text>
</comment>
<reference evidence="1" key="1">
    <citation type="submission" date="2021-12" db="EMBL/GenBank/DDBJ databases">
        <title>Convergent genome expansion in fungi linked to evolution of root-endophyte symbiosis.</title>
        <authorList>
            <consortium name="DOE Joint Genome Institute"/>
            <person name="Ke Y.-H."/>
            <person name="Bonito G."/>
            <person name="Liao H.-L."/>
            <person name="Looney B."/>
            <person name="Rojas-Flechas A."/>
            <person name="Nash J."/>
            <person name="Hameed K."/>
            <person name="Schadt C."/>
            <person name="Martin F."/>
            <person name="Crous P.W."/>
            <person name="Miettinen O."/>
            <person name="Magnuson J.K."/>
            <person name="Labbe J."/>
            <person name="Jacobson D."/>
            <person name="Doktycz M.J."/>
            <person name="Veneault-Fourrey C."/>
            <person name="Kuo A."/>
            <person name="Mondo S."/>
            <person name="Calhoun S."/>
            <person name="Riley R."/>
            <person name="Ohm R."/>
            <person name="LaButti K."/>
            <person name="Andreopoulos B."/>
            <person name="Pangilinan J."/>
            <person name="Nolan M."/>
            <person name="Tritt A."/>
            <person name="Clum A."/>
            <person name="Lipzen A."/>
            <person name="Daum C."/>
            <person name="Barry K."/>
            <person name="Grigoriev I.V."/>
            <person name="Vilgalys R."/>
        </authorList>
    </citation>
    <scope>NUCLEOTIDE SEQUENCE</scope>
    <source>
        <strain evidence="1">PMI_201</strain>
    </source>
</reference>
<dbReference type="Proteomes" id="UP001201262">
    <property type="component" value="Unassembled WGS sequence"/>
</dbReference>